<protein>
    <submittedName>
        <fullName evidence="2">Uncharacterized protein</fullName>
    </submittedName>
</protein>
<organism evidence="2 3">
    <name type="scientific">Nannocystis bainbridge</name>
    <dbReference type="NCBI Taxonomy" id="2995303"/>
    <lineage>
        <taxon>Bacteria</taxon>
        <taxon>Pseudomonadati</taxon>
        <taxon>Myxococcota</taxon>
        <taxon>Polyangia</taxon>
        <taxon>Nannocystales</taxon>
        <taxon>Nannocystaceae</taxon>
        <taxon>Nannocystis</taxon>
    </lineage>
</organism>
<gene>
    <name evidence="2" type="ORF">POL25_40765</name>
</gene>
<proteinExistence type="predicted"/>
<reference evidence="2 3" key="1">
    <citation type="submission" date="2022-11" db="EMBL/GenBank/DDBJ databases">
        <title>Minimal conservation of predation-associated metabolite biosynthetic gene clusters underscores biosynthetic potential of Myxococcota including descriptions for ten novel species: Archangium lansinium sp. nov., Myxococcus landrumus sp. nov., Nannocystis bai.</title>
        <authorList>
            <person name="Ahearne A."/>
            <person name="Stevens C."/>
            <person name="Dowd S."/>
        </authorList>
    </citation>
    <scope>NUCLEOTIDE SEQUENCE [LARGE SCALE GENOMIC DNA]</scope>
    <source>
        <strain evidence="2 3">BB15-2</strain>
    </source>
</reference>
<dbReference type="PROSITE" id="PS51257">
    <property type="entry name" value="PROKAR_LIPOPROTEIN"/>
    <property type="match status" value="1"/>
</dbReference>
<comment type="caution">
    <text evidence="2">The sequence shown here is derived from an EMBL/GenBank/DDBJ whole genome shotgun (WGS) entry which is preliminary data.</text>
</comment>
<dbReference type="Proteomes" id="UP001221686">
    <property type="component" value="Unassembled WGS sequence"/>
</dbReference>
<evidence type="ECO:0000256" key="1">
    <source>
        <dbReference type="SAM" id="SignalP"/>
    </source>
</evidence>
<dbReference type="RefSeq" id="WP_272091829.1">
    <property type="nucleotide sequence ID" value="NZ_JAQNDL010000005.1"/>
</dbReference>
<sequence length="179" mass="18665">MRNAARVGLCVVLFGLVSAVAACFKADFLLGAVCNRDNACGRDQGLCCSGFRCRPAPEHCERGENEDTSYALAYSPCVSDEDCHAFGMPRCVHRDGADQGFCADLCEGIASNCEKHPQSDSLVCLDVEGQPLCALRCCSAGCVADTDGATCPGQGVCPAPCPDDMACLDDVCVPVKGSP</sequence>
<keyword evidence="1" id="KW-0732">Signal</keyword>
<keyword evidence="3" id="KW-1185">Reference proteome</keyword>
<feature type="signal peptide" evidence="1">
    <location>
        <begin position="1"/>
        <end position="21"/>
    </location>
</feature>
<dbReference type="EMBL" id="JAQNDL010000005">
    <property type="protein sequence ID" value="MDC0723285.1"/>
    <property type="molecule type" value="Genomic_DNA"/>
</dbReference>
<evidence type="ECO:0000313" key="3">
    <source>
        <dbReference type="Proteomes" id="UP001221686"/>
    </source>
</evidence>
<accession>A0ABT5ECI9</accession>
<feature type="chain" id="PRO_5046271717" evidence="1">
    <location>
        <begin position="22"/>
        <end position="179"/>
    </location>
</feature>
<name>A0ABT5ECI9_9BACT</name>
<evidence type="ECO:0000313" key="2">
    <source>
        <dbReference type="EMBL" id="MDC0723285.1"/>
    </source>
</evidence>